<dbReference type="PANTHER" id="PTHR13914:SF0">
    <property type="entry name" value="PROLINE DEHYDROGENASE 1, MITOCHONDRIAL"/>
    <property type="match status" value="1"/>
</dbReference>
<gene>
    <name evidence="7" type="ORF">BVC80_9011g20</name>
</gene>
<dbReference type="OMA" id="QFCAGEK"/>
<dbReference type="STRING" id="56857.A0A200QPX0"/>
<name>A0A200QPX0_MACCD</name>
<comment type="cofactor">
    <cofactor evidence="5">
        <name>FAD</name>
        <dbReference type="ChEBI" id="CHEBI:57692"/>
    </cofactor>
</comment>
<evidence type="ECO:0000313" key="8">
    <source>
        <dbReference type="Proteomes" id="UP000195402"/>
    </source>
</evidence>
<comment type="similarity">
    <text evidence="1 5">Belongs to the proline oxidase family.</text>
</comment>
<dbReference type="InterPro" id="IPR002872">
    <property type="entry name" value="Proline_DH_dom"/>
</dbReference>
<dbReference type="InParanoid" id="A0A200QPX0"/>
<keyword evidence="5" id="KW-0274">FAD</keyword>
<keyword evidence="5" id="KW-0285">Flavoprotein</keyword>
<dbReference type="InterPro" id="IPR015659">
    <property type="entry name" value="Proline_oxidase"/>
</dbReference>
<dbReference type="FunCoup" id="A0A200QPX0">
    <property type="interactions" value="925"/>
</dbReference>
<dbReference type="GO" id="GO:0071949">
    <property type="term" value="F:FAD binding"/>
    <property type="evidence" value="ECO:0007669"/>
    <property type="project" value="TreeGrafter"/>
</dbReference>
<evidence type="ECO:0000259" key="6">
    <source>
        <dbReference type="Pfam" id="PF01619"/>
    </source>
</evidence>
<comment type="function">
    <text evidence="5">Converts proline to delta-1-pyrroline-5-carboxylate.</text>
</comment>
<evidence type="ECO:0000256" key="2">
    <source>
        <dbReference type="ARBA" id="ARBA00012695"/>
    </source>
</evidence>
<dbReference type="OrthoDB" id="5464at2759"/>
<comment type="caution">
    <text evidence="7">The sequence shown here is derived from an EMBL/GenBank/DDBJ whole genome shotgun (WGS) entry which is preliminary data.</text>
</comment>
<organism evidence="7 8">
    <name type="scientific">Macleaya cordata</name>
    <name type="common">Five-seeded plume-poppy</name>
    <name type="synonym">Bocconia cordata</name>
    <dbReference type="NCBI Taxonomy" id="56857"/>
    <lineage>
        <taxon>Eukaryota</taxon>
        <taxon>Viridiplantae</taxon>
        <taxon>Streptophyta</taxon>
        <taxon>Embryophyta</taxon>
        <taxon>Tracheophyta</taxon>
        <taxon>Spermatophyta</taxon>
        <taxon>Magnoliopsida</taxon>
        <taxon>Ranunculales</taxon>
        <taxon>Papaveraceae</taxon>
        <taxon>Papaveroideae</taxon>
        <taxon>Macleaya</taxon>
    </lineage>
</organism>
<dbReference type="Proteomes" id="UP000195402">
    <property type="component" value="Unassembled WGS sequence"/>
</dbReference>
<dbReference type="GO" id="GO:0005739">
    <property type="term" value="C:mitochondrion"/>
    <property type="evidence" value="ECO:0007669"/>
    <property type="project" value="TreeGrafter"/>
</dbReference>
<evidence type="ECO:0000256" key="5">
    <source>
        <dbReference type="RuleBase" id="RU364054"/>
    </source>
</evidence>
<evidence type="ECO:0000256" key="3">
    <source>
        <dbReference type="ARBA" id="ARBA00023002"/>
    </source>
</evidence>
<dbReference type="PANTHER" id="PTHR13914">
    <property type="entry name" value="PROLINE OXIDASE"/>
    <property type="match status" value="1"/>
</dbReference>
<feature type="domain" description="Proline dehydrogenase" evidence="6">
    <location>
        <begin position="127"/>
        <end position="461"/>
    </location>
</feature>
<sequence>MAIRSSQKLLQKFKKSLNTLATPITTDPSTNLVEKFDKLPVDINSKTEQILDLEDGEKLFSSVPTRSLLRSMMNQYMASYDPIVDIGVWVMKSKLVETMIIKNIILGIVKHTFYDHFCAGENLDEANQTLQKLWNVGLKGIMDYGLEDANDNASCDRNLNEFLKTVESTKLLPPFSVSYACVKITAICPISLLKRVSDLLRWEHKDPSFHLPWKIDTLPMLSDSSPFYHTLNRPDPLTPTEEHDLHQAHQRLLKLSEKCLEINLPLLVDAEYSSVQPAIDYLTYSTMIRINRNENPIVYGTIQAYLKDSKERLIQATETAEKMGITLGLKLVRGAYLSSESQVASSLGFASPVHESIQKTHASYDECASIMLQKVAKGTGAILIATHNIESGRAAATKAQELGIEKSNQKVQFAQLKGMADGLSFALKNAGFQVSKYLPYGPVEMVIPYLLRRAEENRGLLSASTMDRQLMRKEVIRRLKLESSNSERPS</sequence>
<dbReference type="InterPro" id="IPR029041">
    <property type="entry name" value="FAD-linked_oxidoreductase-like"/>
</dbReference>
<keyword evidence="4 5" id="KW-0642">Proline metabolism</keyword>
<comment type="catalytic activity">
    <reaction evidence="5">
        <text>L-proline + a quinone = (S)-1-pyrroline-5-carboxylate + a quinol + H(+)</text>
        <dbReference type="Rhea" id="RHEA:23784"/>
        <dbReference type="ChEBI" id="CHEBI:15378"/>
        <dbReference type="ChEBI" id="CHEBI:17388"/>
        <dbReference type="ChEBI" id="CHEBI:24646"/>
        <dbReference type="ChEBI" id="CHEBI:60039"/>
        <dbReference type="ChEBI" id="CHEBI:132124"/>
        <dbReference type="EC" id="1.5.5.2"/>
    </reaction>
</comment>
<dbReference type="GO" id="GO:0010133">
    <property type="term" value="P:L-proline catabolic process to L-glutamate"/>
    <property type="evidence" value="ECO:0007669"/>
    <property type="project" value="TreeGrafter"/>
</dbReference>
<dbReference type="GO" id="GO:0004657">
    <property type="term" value="F:proline dehydrogenase activity"/>
    <property type="evidence" value="ECO:0007669"/>
    <property type="project" value="UniProtKB-EC"/>
</dbReference>
<dbReference type="AlphaFoldDB" id="A0A200QPX0"/>
<evidence type="ECO:0000313" key="7">
    <source>
        <dbReference type="EMBL" id="OVA12511.1"/>
    </source>
</evidence>
<evidence type="ECO:0000256" key="4">
    <source>
        <dbReference type="ARBA" id="ARBA00023062"/>
    </source>
</evidence>
<keyword evidence="3 5" id="KW-0560">Oxidoreductase</keyword>
<dbReference type="Pfam" id="PF01619">
    <property type="entry name" value="Pro_dh"/>
    <property type="match status" value="1"/>
</dbReference>
<dbReference type="EMBL" id="MVGT01001376">
    <property type="protein sequence ID" value="OVA12511.1"/>
    <property type="molecule type" value="Genomic_DNA"/>
</dbReference>
<accession>A0A200QPX0</accession>
<dbReference type="SUPFAM" id="SSF51730">
    <property type="entry name" value="FAD-linked oxidoreductase"/>
    <property type="match status" value="1"/>
</dbReference>
<dbReference type="Gene3D" id="3.20.20.220">
    <property type="match status" value="1"/>
</dbReference>
<proteinExistence type="inferred from homology"/>
<reference evidence="7 8" key="1">
    <citation type="journal article" date="2017" name="Mol. Plant">
        <title>The Genome of Medicinal Plant Macleaya cordata Provides New Insights into Benzylisoquinoline Alkaloids Metabolism.</title>
        <authorList>
            <person name="Liu X."/>
            <person name="Liu Y."/>
            <person name="Huang P."/>
            <person name="Ma Y."/>
            <person name="Qing Z."/>
            <person name="Tang Q."/>
            <person name="Cao H."/>
            <person name="Cheng P."/>
            <person name="Zheng Y."/>
            <person name="Yuan Z."/>
            <person name="Zhou Y."/>
            <person name="Liu J."/>
            <person name="Tang Z."/>
            <person name="Zhuo Y."/>
            <person name="Zhang Y."/>
            <person name="Yu L."/>
            <person name="Huang J."/>
            <person name="Yang P."/>
            <person name="Peng Q."/>
            <person name="Zhang J."/>
            <person name="Jiang W."/>
            <person name="Zhang Z."/>
            <person name="Lin K."/>
            <person name="Ro D.K."/>
            <person name="Chen X."/>
            <person name="Xiong X."/>
            <person name="Shang Y."/>
            <person name="Huang S."/>
            <person name="Zeng J."/>
        </authorList>
    </citation>
    <scope>NUCLEOTIDE SEQUENCE [LARGE SCALE GENOMIC DNA]</scope>
    <source>
        <strain evidence="8">cv. BLH2017</strain>
        <tissue evidence="7">Root</tissue>
    </source>
</reference>
<evidence type="ECO:0000256" key="1">
    <source>
        <dbReference type="ARBA" id="ARBA00005869"/>
    </source>
</evidence>
<dbReference type="EC" id="1.5.5.2" evidence="2 5"/>
<keyword evidence="8" id="KW-1185">Reference proteome</keyword>
<protein>
    <recommendedName>
        <fullName evidence="2 5">Proline dehydrogenase</fullName>
        <ecNumber evidence="2 5">1.5.5.2</ecNumber>
    </recommendedName>
</protein>